<comment type="caution">
    <text evidence="1">The sequence shown here is derived from an EMBL/GenBank/DDBJ whole genome shotgun (WGS) entry which is preliminary data.</text>
</comment>
<accession>A0A1Q3AQJ8</accession>
<organism evidence="1 2">
    <name type="scientific">Cephalotus follicularis</name>
    <name type="common">Albany pitcher plant</name>
    <dbReference type="NCBI Taxonomy" id="3775"/>
    <lineage>
        <taxon>Eukaryota</taxon>
        <taxon>Viridiplantae</taxon>
        <taxon>Streptophyta</taxon>
        <taxon>Embryophyta</taxon>
        <taxon>Tracheophyta</taxon>
        <taxon>Spermatophyta</taxon>
        <taxon>Magnoliopsida</taxon>
        <taxon>eudicotyledons</taxon>
        <taxon>Gunneridae</taxon>
        <taxon>Pentapetalae</taxon>
        <taxon>rosids</taxon>
        <taxon>fabids</taxon>
        <taxon>Oxalidales</taxon>
        <taxon>Cephalotaceae</taxon>
        <taxon>Cephalotus</taxon>
    </lineage>
</organism>
<evidence type="ECO:0000313" key="1">
    <source>
        <dbReference type="EMBL" id="GAV58036.1"/>
    </source>
</evidence>
<dbReference type="EMBL" id="BDDD01000051">
    <property type="protein sequence ID" value="GAV58036.1"/>
    <property type="molecule type" value="Genomic_DNA"/>
</dbReference>
<dbReference type="Proteomes" id="UP000187406">
    <property type="component" value="Unassembled WGS sequence"/>
</dbReference>
<gene>
    <name evidence="1" type="ORF">CFOL_v3_01572</name>
</gene>
<dbReference type="InParanoid" id="A0A1Q3AQJ8"/>
<reference evidence="2" key="1">
    <citation type="submission" date="2016-04" db="EMBL/GenBank/DDBJ databases">
        <title>Cephalotus genome sequencing.</title>
        <authorList>
            <person name="Fukushima K."/>
            <person name="Hasebe M."/>
            <person name="Fang X."/>
        </authorList>
    </citation>
    <scope>NUCLEOTIDE SEQUENCE [LARGE SCALE GENOMIC DNA]</scope>
    <source>
        <strain evidence="2">cv. St1</strain>
    </source>
</reference>
<evidence type="ECO:0000313" key="2">
    <source>
        <dbReference type="Proteomes" id="UP000187406"/>
    </source>
</evidence>
<dbReference type="PANTHER" id="PTHR36019:SF3">
    <property type="entry name" value="PLANT_PROTEIN"/>
    <property type="match status" value="1"/>
</dbReference>
<dbReference type="OrthoDB" id="1847777at2759"/>
<sequence length="117" mass="13541">MSLDCLSCQVLQRTNSDNELEHVPRKPYRETCFAMVERGSWSGNLNPPPPPYEKMRSGKSMLIEKVKKGHRRLHSTGTVAFEGSGEPRLVRSCGMRRDWSFEDLRDRDKKRKEGIAY</sequence>
<dbReference type="AlphaFoldDB" id="A0A1Q3AQJ8"/>
<proteinExistence type="predicted"/>
<protein>
    <submittedName>
        <fullName evidence="1">Uncharacterized protein</fullName>
    </submittedName>
</protein>
<dbReference type="PANTHER" id="PTHR36019">
    <property type="entry name" value="PLANT/PROTEIN"/>
    <property type="match status" value="1"/>
</dbReference>
<name>A0A1Q3AQJ8_CEPFO</name>
<keyword evidence="2" id="KW-1185">Reference proteome</keyword>